<protein>
    <submittedName>
        <fullName evidence="1">Uncharacterized protein</fullName>
    </submittedName>
</protein>
<name>A0A8H4PAD0_9HYPO</name>
<comment type="caution">
    <text evidence="1">The sequence shown here is derived from an EMBL/GenBank/DDBJ whole genome shotgun (WGS) entry which is preliminary data.</text>
</comment>
<dbReference type="AlphaFoldDB" id="A0A8H4PAD0"/>
<dbReference type="Proteomes" id="UP000554235">
    <property type="component" value="Unassembled WGS sequence"/>
</dbReference>
<dbReference type="EMBL" id="JAADYS010001595">
    <property type="protein sequence ID" value="KAF4462076.1"/>
    <property type="molecule type" value="Genomic_DNA"/>
</dbReference>
<gene>
    <name evidence="1" type="ORF">FALBO_11108</name>
</gene>
<proteinExistence type="predicted"/>
<reference evidence="1 2" key="1">
    <citation type="submission" date="2020-01" db="EMBL/GenBank/DDBJ databases">
        <title>Identification and distribution of gene clusters putatively required for synthesis of sphingolipid metabolism inhibitors in phylogenetically diverse species of the filamentous fungus Fusarium.</title>
        <authorList>
            <person name="Kim H.-S."/>
            <person name="Busman M."/>
            <person name="Brown D.W."/>
            <person name="Divon H."/>
            <person name="Uhlig S."/>
            <person name="Proctor R.H."/>
        </authorList>
    </citation>
    <scope>NUCLEOTIDE SEQUENCE [LARGE SCALE GENOMIC DNA]</scope>
    <source>
        <strain evidence="1 2">NRRL 20459</strain>
    </source>
</reference>
<evidence type="ECO:0000313" key="2">
    <source>
        <dbReference type="Proteomes" id="UP000554235"/>
    </source>
</evidence>
<keyword evidence="2" id="KW-1185">Reference proteome</keyword>
<sequence>MATLVEASLVPPFLESADGPMSGSADLSAVYNGLGDVYDVSQRIEASPEAIPALARLLASHGLSSSFDIRLVHKHFDIGDGEKVVAFDGENVRVSVVCKDGEPPLDQLHKHGIQPTPNATVMPTDFLVTKEGEVVPYEFGYMPMTSTPTIPTEFLRQWNSVLR</sequence>
<evidence type="ECO:0000313" key="1">
    <source>
        <dbReference type="EMBL" id="KAF4462076.1"/>
    </source>
</evidence>
<accession>A0A8H4PAD0</accession>
<organism evidence="1 2">
    <name type="scientific">Fusarium albosuccineum</name>
    <dbReference type="NCBI Taxonomy" id="1237068"/>
    <lineage>
        <taxon>Eukaryota</taxon>
        <taxon>Fungi</taxon>
        <taxon>Dikarya</taxon>
        <taxon>Ascomycota</taxon>
        <taxon>Pezizomycotina</taxon>
        <taxon>Sordariomycetes</taxon>
        <taxon>Hypocreomycetidae</taxon>
        <taxon>Hypocreales</taxon>
        <taxon>Nectriaceae</taxon>
        <taxon>Fusarium</taxon>
        <taxon>Fusarium decemcellulare species complex</taxon>
    </lineage>
</organism>
<dbReference type="OrthoDB" id="2322999at2759"/>